<gene>
    <name evidence="3" type="ORF">EJ571_03895</name>
</gene>
<reference evidence="3 4" key="1">
    <citation type="journal article" date="2019" name="Sci. Rep.">
        <title>Extended insight into the Mycobacterium chelonae-abscessus complex through whole genome sequencing of Mycobacterium salmoniphilum outbreak and Mycobacterium salmoniphilum-like strains.</title>
        <authorList>
            <person name="Behra P.R.K."/>
            <person name="Das S."/>
            <person name="Pettersson B.M.F."/>
            <person name="Shirreff L."/>
            <person name="DuCote T."/>
            <person name="Jacobsson K.G."/>
            <person name="Ennis D.G."/>
            <person name="Kirsebom L.A."/>
        </authorList>
    </citation>
    <scope>NUCLEOTIDE SEQUENCE [LARGE SCALE GENOMIC DNA]</scope>
    <source>
        <strain evidence="3 4">DSM 45524</strain>
    </source>
</reference>
<name>A0A4R5PFT5_9MYCO</name>
<dbReference type="EMBL" id="RXLR01000008">
    <property type="protein sequence ID" value="TDH24279.1"/>
    <property type="molecule type" value="Genomic_DNA"/>
</dbReference>
<evidence type="ECO:0000313" key="3">
    <source>
        <dbReference type="EMBL" id="TDH24279.1"/>
    </source>
</evidence>
<evidence type="ECO:0000256" key="2">
    <source>
        <dbReference type="SAM" id="SignalP"/>
    </source>
</evidence>
<sequence>MLLFNRIPRYHGTALRVASILALSVGTGIAHADPGPVTPPPPPVIGPLQYGPPGYPAAIGVPLLPPARSGVSVSADALSPVAPPPATPNAPGGISGVRTSADALSPVAGSASRP</sequence>
<organism evidence="3 4">
    <name type="scientific">Mycobacteroides franklinii</name>
    <dbReference type="NCBI Taxonomy" id="948102"/>
    <lineage>
        <taxon>Bacteria</taxon>
        <taxon>Bacillati</taxon>
        <taxon>Actinomycetota</taxon>
        <taxon>Actinomycetes</taxon>
        <taxon>Mycobacteriales</taxon>
        <taxon>Mycobacteriaceae</taxon>
        <taxon>Mycobacteroides</taxon>
    </lineage>
</organism>
<dbReference type="RefSeq" id="WP_133285879.1">
    <property type="nucleotide sequence ID" value="NZ_MAFQ01000012.1"/>
</dbReference>
<feature type="signal peptide" evidence="2">
    <location>
        <begin position="1"/>
        <end position="32"/>
    </location>
</feature>
<evidence type="ECO:0000313" key="4">
    <source>
        <dbReference type="Proteomes" id="UP000295627"/>
    </source>
</evidence>
<feature type="region of interest" description="Disordered" evidence="1">
    <location>
        <begin position="75"/>
        <end position="114"/>
    </location>
</feature>
<protein>
    <submittedName>
        <fullName evidence="3">Uncharacterized protein</fullName>
    </submittedName>
</protein>
<dbReference type="Proteomes" id="UP000295627">
    <property type="component" value="Unassembled WGS sequence"/>
</dbReference>
<dbReference type="AlphaFoldDB" id="A0A4R5PFT5"/>
<evidence type="ECO:0000256" key="1">
    <source>
        <dbReference type="SAM" id="MobiDB-lite"/>
    </source>
</evidence>
<accession>A0A4R5PFT5</accession>
<proteinExistence type="predicted"/>
<feature type="chain" id="PRO_5020830792" evidence="2">
    <location>
        <begin position="33"/>
        <end position="114"/>
    </location>
</feature>
<keyword evidence="2" id="KW-0732">Signal</keyword>
<comment type="caution">
    <text evidence="3">The sequence shown here is derived from an EMBL/GenBank/DDBJ whole genome shotgun (WGS) entry which is preliminary data.</text>
</comment>